<dbReference type="GO" id="GO:0005886">
    <property type="term" value="C:plasma membrane"/>
    <property type="evidence" value="ECO:0007669"/>
    <property type="project" value="UniProtKB-SubCell"/>
</dbReference>
<evidence type="ECO:0000256" key="5">
    <source>
        <dbReference type="ARBA" id="ARBA00022741"/>
    </source>
</evidence>
<evidence type="ECO:0000256" key="6">
    <source>
        <dbReference type="ARBA" id="ARBA00022840"/>
    </source>
</evidence>
<dbReference type="InterPro" id="IPR027417">
    <property type="entry name" value="P-loop_NTPase"/>
</dbReference>
<dbReference type="Pfam" id="PF00005">
    <property type="entry name" value="ABC_tran"/>
    <property type="match status" value="2"/>
</dbReference>
<evidence type="ECO:0000313" key="10">
    <source>
        <dbReference type="Proteomes" id="UP000503017"/>
    </source>
</evidence>
<dbReference type="SMART" id="SM00382">
    <property type="entry name" value="AAA"/>
    <property type="match status" value="2"/>
</dbReference>
<dbReference type="FunFam" id="3.40.50.300:FF:000016">
    <property type="entry name" value="Oligopeptide ABC transporter ATP-binding component"/>
    <property type="match status" value="1"/>
</dbReference>
<dbReference type="GO" id="GO:0015833">
    <property type="term" value="P:peptide transport"/>
    <property type="evidence" value="ECO:0007669"/>
    <property type="project" value="InterPro"/>
</dbReference>
<comment type="subcellular location">
    <subcellularLocation>
        <location evidence="1">Cell inner membrane</location>
        <topology evidence="1">Peripheral membrane protein</topology>
    </subcellularLocation>
</comment>
<keyword evidence="3" id="KW-0813">Transport</keyword>
<dbReference type="InterPro" id="IPR050388">
    <property type="entry name" value="ABC_Ni/Peptide_Import"/>
</dbReference>
<dbReference type="RefSeq" id="WP_080680837.1">
    <property type="nucleotide sequence ID" value="NZ_CP033367.1"/>
</dbReference>
<dbReference type="NCBIfam" id="NF008453">
    <property type="entry name" value="PRK11308.1"/>
    <property type="match status" value="2"/>
</dbReference>
<dbReference type="PANTHER" id="PTHR43297:SF2">
    <property type="entry name" value="DIPEPTIDE TRANSPORT ATP-BINDING PROTEIN DPPD"/>
    <property type="match status" value="1"/>
</dbReference>
<dbReference type="GO" id="GO:0005524">
    <property type="term" value="F:ATP binding"/>
    <property type="evidence" value="ECO:0007669"/>
    <property type="project" value="UniProtKB-KW"/>
</dbReference>
<dbReference type="GO" id="GO:0016887">
    <property type="term" value="F:ATP hydrolysis activity"/>
    <property type="evidence" value="ECO:0007669"/>
    <property type="project" value="InterPro"/>
</dbReference>
<evidence type="ECO:0000256" key="4">
    <source>
        <dbReference type="ARBA" id="ARBA00022475"/>
    </source>
</evidence>
<keyword evidence="7" id="KW-0472">Membrane</keyword>
<feature type="domain" description="ABC transporter" evidence="8">
    <location>
        <begin position="279"/>
        <end position="531"/>
    </location>
</feature>
<keyword evidence="5" id="KW-0547">Nucleotide-binding</keyword>
<dbReference type="CDD" id="cd03257">
    <property type="entry name" value="ABC_NikE_OppD_transporters"/>
    <property type="match status" value="2"/>
</dbReference>
<evidence type="ECO:0000259" key="8">
    <source>
        <dbReference type="PROSITE" id="PS50893"/>
    </source>
</evidence>
<keyword evidence="4" id="KW-1003">Cell membrane</keyword>
<keyword evidence="6 9" id="KW-0067">ATP-binding</keyword>
<feature type="domain" description="ABC transporter" evidence="8">
    <location>
        <begin position="5"/>
        <end position="255"/>
    </location>
</feature>
<dbReference type="GO" id="GO:0055085">
    <property type="term" value="P:transmembrane transport"/>
    <property type="evidence" value="ECO:0007669"/>
    <property type="project" value="UniProtKB-ARBA"/>
</dbReference>
<comment type="similarity">
    <text evidence="2">Belongs to the ABC transporter superfamily.</text>
</comment>
<organism evidence="9 10">
    <name type="scientific">Mesorhizobium loti R88b</name>
    <dbReference type="NCBI Taxonomy" id="935548"/>
    <lineage>
        <taxon>Bacteria</taxon>
        <taxon>Pseudomonadati</taxon>
        <taxon>Pseudomonadota</taxon>
        <taxon>Alphaproteobacteria</taxon>
        <taxon>Hyphomicrobiales</taxon>
        <taxon>Phyllobacteriaceae</taxon>
        <taxon>Mesorhizobium</taxon>
    </lineage>
</organism>
<sequence>MSDLVSVENVTIDFATNFGDVHALRGVSFSLREGEVLGIVGESGSGKTVACRAILNLIAGNALVKSGRIMFGNSDVLAMTDVELGQLRGGQAAMIFQNPSTHLDPIMTVGRQVGEAMVVHQGISWRQANARAIGLLEDMHIKDAARRAGAYPHELSGGMRQRVMIAAALACEPKLLIADEPTTALDVTVQAQILDLLRGIRRERKLSIILVSHDLGVIAEMCDRVVVMKDGAVLEIGSVDQILREPAHEYTKRLIASQPSLMTPTTHACPVAAEPHLLVKNLCVNFYPGQSLAAWAARKPPQIVRAVDNVSLALRRGGALGIVGESGSGKSTIARALAGLVQPQQGEIEVDGQALDRALARRRPEQVRKLQMVFQDPFMSLNPAFTVAQTLAEPLRQQSICPQAEIPARIRDLMEKVELPRQLLDRRTTQLSGGQRQRVGIARALALEPEILIADEVTSALDVTIQAQVLDLFARLRRELSLTLILISHDLGVVRYLCEHVAVMQHGKLVEYGNTEDVLDRPQQAYTRELIAAIPKLSRPAAIATTEPGAALLCRPAAIHR</sequence>
<accession>A0A6M7WCX0</accession>
<dbReference type="InterPro" id="IPR003439">
    <property type="entry name" value="ABC_transporter-like_ATP-bd"/>
</dbReference>
<dbReference type="InterPro" id="IPR013563">
    <property type="entry name" value="Oligopep_ABC_C"/>
</dbReference>
<evidence type="ECO:0000313" key="9">
    <source>
        <dbReference type="EMBL" id="QKD01590.1"/>
    </source>
</evidence>
<evidence type="ECO:0000256" key="1">
    <source>
        <dbReference type="ARBA" id="ARBA00004417"/>
    </source>
</evidence>
<dbReference type="InterPro" id="IPR003593">
    <property type="entry name" value="AAA+_ATPase"/>
</dbReference>
<dbReference type="InterPro" id="IPR017871">
    <property type="entry name" value="ABC_transporter-like_CS"/>
</dbReference>
<name>A0A6M7WCX0_RHILI</name>
<gene>
    <name evidence="9" type="ORF">EB235_08710</name>
</gene>
<dbReference type="Proteomes" id="UP000503017">
    <property type="component" value="Chromosome"/>
</dbReference>
<protein>
    <submittedName>
        <fullName evidence="9">ABC transporter ATP-binding protein</fullName>
    </submittedName>
</protein>
<reference evidence="9 10" key="1">
    <citation type="submission" date="2018-10" db="EMBL/GenBank/DDBJ databases">
        <authorList>
            <person name="Perry B.J."/>
            <person name="Sullivan J.T."/>
            <person name="Murphy R.J.T."/>
            <person name="Ramsay J.P."/>
            <person name="Ronson C.W."/>
        </authorList>
    </citation>
    <scope>NUCLEOTIDE SEQUENCE [LARGE SCALE GENOMIC DNA]</scope>
    <source>
        <strain evidence="9 10">R88b</strain>
    </source>
</reference>
<dbReference type="PROSITE" id="PS50893">
    <property type="entry name" value="ABC_TRANSPORTER_2"/>
    <property type="match status" value="2"/>
</dbReference>
<dbReference type="AlphaFoldDB" id="A0A6M7WCX0"/>
<dbReference type="SUPFAM" id="SSF52540">
    <property type="entry name" value="P-loop containing nucleoside triphosphate hydrolases"/>
    <property type="match status" value="2"/>
</dbReference>
<dbReference type="EMBL" id="CP033367">
    <property type="protein sequence ID" value="QKD01590.1"/>
    <property type="molecule type" value="Genomic_DNA"/>
</dbReference>
<evidence type="ECO:0000256" key="7">
    <source>
        <dbReference type="ARBA" id="ARBA00023136"/>
    </source>
</evidence>
<evidence type="ECO:0000256" key="2">
    <source>
        <dbReference type="ARBA" id="ARBA00005417"/>
    </source>
</evidence>
<dbReference type="Gene3D" id="3.40.50.300">
    <property type="entry name" value="P-loop containing nucleotide triphosphate hydrolases"/>
    <property type="match status" value="2"/>
</dbReference>
<dbReference type="PROSITE" id="PS00211">
    <property type="entry name" value="ABC_TRANSPORTER_1"/>
    <property type="match status" value="2"/>
</dbReference>
<evidence type="ECO:0000256" key="3">
    <source>
        <dbReference type="ARBA" id="ARBA00022448"/>
    </source>
</evidence>
<dbReference type="Pfam" id="PF08352">
    <property type="entry name" value="oligo_HPY"/>
    <property type="match status" value="2"/>
</dbReference>
<proteinExistence type="inferred from homology"/>
<dbReference type="PANTHER" id="PTHR43297">
    <property type="entry name" value="OLIGOPEPTIDE TRANSPORT ATP-BINDING PROTEIN APPD"/>
    <property type="match status" value="1"/>
</dbReference>